<name>A0A8S5Q1U9_9CAUD</name>
<dbReference type="EMBL" id="BK015564">
    <property type="protein sequence ID" value="DAE13303.1"/>
    <property type="molecule type" value="Genomic_DNA"/>
</dbReference>
<evidence type="ECO:0000313" key="1">
    <source>
        <dbReference type="EMBL" id="DAE13303.1"/>
    </source>
</evidence>
<reference evidence="1" key="1">
    <citation type="journal article" date="2021" name="Proc. Natl. Acad. Sci. U.S.A.">
        <title>A Catalog of Tens of Thousands of Viruses from Human Metagenomes Reveals Hidden Associations with Chronic Diseases.</title>
        <authorList>
            <person name="Tisza M.J."/>
            <person name="Buck C.B."/>
        </authorList>
    </citation>
    <scope>NUCLEOTIDE SEQUENCE</scope>
    <source>
        <strain evidence="1">CtLqe90</strain>
    </source>
</reference>
<accession>A0A8S5Q1U9</accession>
<proteinExistence type="predicted"/>
<sequence>MSYSSNSTSSIIEKTKFSSPYLLKEFYKCGFSCVPFLKSTK</sequence>
<organism evidence="1">
    <name type="scientific">Siphoviridae sp. ctLqe90</name>
    <dbReference type="NCBI Taxonomy" id="2825456"/>
    <lineage>
        <taxon>Viruses</taxon>
        <taxon>Duplodnaviria</taxon>
        <taxon>Heunggongvirae</taxon>
        <taxon>Uroviricota</taxon>
        <taxon>Caudoviricetes</taxon>
    </lineage>
</organism>
<protein>
    <submittedName>
        <fullName evidence="1">Uncharacterized protein</fullName>
    </submittedName>
</protein>